<protein>
    <submittedName>
        <fullName evidence="1">2-succinyl-5-enolpyruvyl-6-hydroxy-3-cyclohexene-1-carboxylic-acid synthase</fullName>
    </submittedName>
</protein>
<organism evidence="1 2">
    <name type="scientific">Veillonella dispar DORA_11</name>
    <dbReference type="NCBI Taxonomy" id="1403949"/>
    <lineage>
        <taxon>Bacteria</taxon>
        <taxon>Bacillati</taxon>
        <taxon>Bacillota</taxon>
        <taxon>Negativicutes</taxon>
        <taxon>Veillonellales</taxon>
        <taxon>Veillonellaceae</taxon>
        <taxon>Veillonella</taxon>
    </lineage>
</organism>
<name>W1V531_9FIRM</name>
<evidence type="ECO:0000313" key="1">
    <source>
        <dbReference type="EMBL" id="ETJ01072.1"/>
    </source>
</evidence>
<comment type="caution">
    <text evidence="1">The sequence shown here is derived from an EMBL/GenBank/DDBJ whole genome shotgun (WGS) entry which is preliminary data.</text>
</comment>
<reference evidence="1 2" key="1">
    <citation type="submission" date="2013-12" db="EMBL/GenBank/DDBJ databases">
        <title>A Varibaculum cambriense genome reconstructed from a premature infant gut community with otherwise low bacterial novelty that shifts toward anaerobic metabolism during the third week of life.</title>
        <authorList>
            <person name="Brown C.T."/>
            <person name="Sharon I."/>
            <person name="Thomas B.C."/>
            <person name="Castelle C.J."/>
            <person name="Morowitz M.J."/>
            <person name="Banfield J.F."/>
        </authorList>
    </citation>
    <scope>NUCLEOTIDE SEQUENCE [LARGE SCALE GENOMIC DNA]</scope>
    <source>
        <strain evidence="2">DORA_11</strain>
    </source>
</reference>
<evidence type="ECO:0000313" key="2">
    <source>
        <dbReference type="Proteomes" id="UP000018855"/>
    </source>
</evidence>
<accession>W1V531</accession>
<gene>
    <name evidence="1" type="ORF">Q619_VDC00155G0001</name>
</gene>
<dbReference type="Proteomes" id="UP000018855">
    <property type="component" value="Unassembled WGS sequence"/>
</dbReference>
<sequence>VLAKVSEESGVHIIEIPTDREYSRQLHRKYTKVSVDMEALL</sequence>
<dbReference type="EMBL" id="AZMJ01000155">
    <property type="protein sequence ID" value="ETJ01072.1"/>
    <property type="molecule type" value="Genomic_DNA"/>
</dbReference>
<dbReference type="AlphaFoldDB" id="W1V531"/>
<feature type="non-terminal residue" evidence="1">
    <location>
        <position position="1"/>
    </location>
</feature>
<proteinExistence type="predicted"/>